<reference evidence="6 7" key="1">
    <citation type="submission" date="2017-12" db="EMBL/GenBank/DDBJ databases">
        <title>Isolation and characterization of an aerobic denitrifying Pseudomonas monteilii CY06 from aquaculture ponds.</title>
        <authorList>
            <person name="Ma Q."/>
            <person name="Cai Y."/>
            <person name="He Z."/>
        </authorList>
    </citation>
    <scope>NUCLEOTIDE SEQUENCE [LARGE SCALE GENOMIC DNA]</scope>
    <source>
        <strain evidence="6 7">CY06</strain>
    </source>
</reference>
<dbReference type="Pfam" id="PF00497">
    <property type="entry name" value="SBP_bac_3"/>
    <property type="match status" value="1"/>
</dbReference>
<name>A0A2N1IQL7_9PSED</name>
<feature type="chain" id="PRO_5014942810" evidence="4">
    <location>
        <begin position="18"/>
        <end position="268"/>
    </location>
</feature>
<accession>A0A2N1IQL7</accession>
<evidence type="ECO:0000259" key="5">
    <source>
        <dbReference type="SMART" id="SM00062"/>
    </source>
</evidence>
<sequence>MRRLLALLLLWSTNSLADQPVLRFSVVESWSMPLVRIEGDQPVEGLLYDLMQAVARQVGASPKYHVMARLRLEEAMSSGDIDVRCHVSTQWLNDRPRDFVWSIPLFHQRDVLVGRAGDSTPLPPEQLPPQAIGTVLGYTYPTLQPLLDQGQLHREDSRSQLLVLQKLQAGRYRHAVSNQLSLQWFNQGLPAEQQLQALAVLDEQDLGCMVRNDPAIPTQGLLRALVRMKQSGEIERILQRHGGTGDPDSMSVARPEIPSKMPAHSQRN</sequence>
<feature type="region of interest" description="Disordered" evidence="3">
    <location>
        <begin position="239"/>
        <end position="268"/>
    </location>
</feature>
<dbReference type="Proteomes" id="UP000233399">
    <property type="component" value="Unassembled WGS sequence"/>
</dbReference>
<dbReference type="AlphaFoldDB" id="A0A2N1IQL7"/>
<proteinExistence type="inferred from homology"/>
<gene>
    <name evidence="6" type="ORF">CXB65_16005</name>
</gene>
<evidence type="ECO:0000256" key="1">
    <source>
        <dbReference type="ARBA" id="ARBA00010333"/>
    </source>
</evidence>
<dbReference type="RefSeq" id="WP_101196433.1">
    <property type="nucleotide sequence ID" value="NZ_PJCG01000024.1"/>
</dbReference>
<feature type="domain" description="Solute-binding protein family 3/N-terminal" evidence="5">
    <location>
        <begin position="21"/>
        <end position="245"/>
    </location>
</feature>
<evidence type="ECO:0000313" key="6">
    <source>
        <dbReference type="EMBL" id="PKI20880.1"/>
    </source>
</evidence>
<organism evidence="6 7">
    <name type="scientific">Pseudomonas monteilii</name>
    <dbReference type="NCBI Taxonomy" id="76759"/>
    <lineage>
        <taxon>Bacteria</taxon>
        <taxon>Pseudomonadati</taxon>
        <taxon>Pseudomonadota</taxon>
        <taxon>Gammaproteobacteria</taxon>
        <taxon>Pseudomonadales</taxon>
        <taxon>Pseudomonadaceae</taxon>
        <taxon>Pseudomonas</taxon>
    </lineage>
</organism>
<evidence type="ECO:0000256" key="2">
    <source>
        <dbReference type="ARBA" id="ARBA00022729"/>
    </source>
</evidence>
<dbReference type="PANTHER" id="PTHR35936:SF6">
    <property type="entry name" value="AMINO ACID ABC TRANSPORTER SUBSTRATE-BINDING PAAT FAMILY PROTEIN"/>
    <property type="match status" value="1"/>
</dbReference>
<dbReference type="InterPro" id="IPR001638">
    <property type="entry name" value="Solute-binding_3/MltF_N"/>
</dbReference>
<dbReference type="SUPFAM" id="SSF53850">
    <property type="entry name" value="Periplasmic binding protein-like II"/>
    <property type="match status" value="1"/>
</dbReference>
<evidence type="ECO:0000313" key="7">
    <source>
        <dbReference type="Proteomes" id="UP000233399"/>
    </source>
</evidence>
<comment type="caution">
    <text evidence="6">The sequence shown here is derived from an EMBL/GenBank/DDBJ whole genome shotgun (WGS) entry which is preliminary data.</text>
</comment>
<protein>
    <submittedName>
        <fullName evidence="6">Amino acid ABC transporter substrate-binding protein</fullName>
    </submittedName>
</protein>
<dbReference type="EMBL" id="PJCG01000024">
    <property type="protein sequence ID" value="PKI20880.1"/>
    <property type="molecule type" value="Genomic_DNA"/>
</dbReference>
<comment type="similarity">
    <text evidence="1">Belongs to the bacterial solute-binding protein 3 family.</text>
</comment>
<evidence type="ECO:0000256" key="3">
    <source>
        <dbReference type="SAM" id="MobiDB-lite"/>
    </source>
</evidence>
<dbReference type="Gene3D" id="3.40.190.10">
    <property type="entry name" value="Periplasmic binding protein-like II"/>
    <property type="match status" value="2"/>
</dbReference>
<feature type="signal peptide" evidence="4">
    <location>
        <begin position="1"/>
        <end position="17"/>
    </location>
</feature>
<dbReference type="PANTHER" id="PTHR35936">
    <property type="entry name" value="MEMBRANE-BOUND LYTIC MUREIN TRANSGLYCOSYLASE F"/>
    <property type="match status" value="1"/>
</dbReference>
<evidence type="ECO:0000256" key="4">
    <source>
        <dbReference type="SAM" id="SignalP"/>
    </source>
</evidence>
<keyword evidence="2 4" id="KW-0732">Signal</keyword>
<dbReference type="SMART" id="SM00062">
    <property type="entry name" value="PBPb"/>
    <property type="match status" value="1"/>
</dbReference>